<dbReference type="Pfam" id="PF08843">
    <property type="entry name" value="AbiEii"/>
    <property type="match status" value="1"/>
</dbReference>
<proteinExistence type="predicted"/>
<reference evidence="1" key="1">
    <citation type="submission" date="2021-02" db="EMBL/GenBank/DDBJ databases">
        <title>PHA producing bacteria isolated from coastal sediment in Guangdong, Shenzhen.</title>
        <authorList>
            <person name="Zheng W."/>
            <person name="Yu S."/>
            <person name="Huang Y."/>
        </authorList>
    </citation>
    <scope>NUCLEOTIDE SEQUENCE</scope>
    <source>
        <strain evidence="1">TN14-10</strain>
    </source>
</reference>
<dbReference type="InterPro" id="IPR014942">
    <property type="entry name" value="AbiEii"/>
</dbReference>
<dbReference type="RefSeq" id="WP_206559315.1">
    <property type="nucleotide sequence ID" value="NZ_JAFKCZ010000003.1"/>
</dbReference>
<evidence type="ECO:0000313" key="2">
    <source>
        <dbReference type="Proteomes" id="UP000664303"/>
    </source>
</evidence>
<accession>A0A939DD00</accession>
<evidence type="ECO:0000313" key="1">
    <source>
        <dbReference type="EMBL" id="MBN7795876.1"/>
    </source>
</evidence>
<gene>
    <name evidence="1" type="ORF">JYP50_04695</name>
</gene>
<keyword evidence="2" id="KW-1185">Reference proteome</keyword>
<dbReference type="AlphaFoldDB" id="A0A939DD00"/>
<dbReference type="GO" id="GO:0016740">
    <property type="term" value="F:transferase activity"/>
    <property type="evidence" value="ECO:0007669"/>
    <property type="project" value="UniProtKB-KW"/>
</dbReference>
<comment type="caution">
    <text evidence="1">The sequence shown here is derived from an EMBL/GenBank/DDBJ whole genome shotgun (WGS) entry which is preliminary data.</text>
</comment>
<protein>
    <submittedName>
        <fullName evidence="1">Nucleotidyl transferase AbiEii/AbiGii toxin family protein</fullName>
    </submittedName>
</protein>
<dbReference type="Gene3D" id="3.10.450.620">
    <property type="entry name" value="JHP933, nucleotidyltransferase-like core domain"/>
    <property type="match status" value="1"/>
</dbReference>
<dbReference type="EMBL" id="JAFKCZ010000003">
    <property type="protein sequence ID" value="MBN7795876.1"/>
    <property type="molecule type" value="Genomic_DNA"/>
</dbReference>
<sequence length="308" mass="34419">MIAEGYRKQVELLLHVLPHVAEVECFALKGGTAINLFHYEMPRLSVDIDLTYVPVEDRATAMAGITAGLEAVRKRLVGSGLPIQASLMPQTDGQETKLLCRNEHAQIKVEVNTTIRGCLQPPENMAVVQAVQDEFGLFAAINVVSKGELYGGKICAALDRQHPRDLFDIHQLFQHGGITDEIRLGFVAMLAGHNRPAQEMLNPNYQDQHQLFEEQFQGMTLAPFTYADFEVTREQLVTVVNKCLTAEDRAFLLSLTAGEPDWSLYPIAELEDMSAIKWKLLNIQKLKGNNPEKHDDMLRALQAQLDAD</sequence>
<organism evidence="1 2">
    <name type="scientific">Parahaliea mediterranea</name>
    <dbReference type="NCBI Taxonomy" id="651086"/>
    <lineage>
        <taxon>Bacteria</taxon>
        <taxon>Pseudomonadati</taxon>
        <taxon>Pseudomonadota</taxon>
        <taxon>Gammaproteobacteria</taxon>
        <taxon>Cellvibrionales</taxon>
        <taxon>Halieaceae</taxon>
        <taxon>Parahaliea</taxon>
    </lineage>
</organism>
<dbReference type="Proteomes" id="UP000664303">
    <property type="component" value="Unassembled WGS sequence"/>
</dbReference>
<name>A0A939DD00_9GAMM</name>
<keyword evidence="1" id="KW-0808">Transferase</keyword>